<feature type="compositionally biased region" description="Basic and acidic residues" evidence="6">
    <location>
        <begin position="58"/>
        <end position="72"/>
    </location>
</feature>
<feature type="compositionally biased region" description="Basic and acidic residues" evidence="6">
    <location>
        <begin position="91"/>
        <end position="105"/>
    </location>
</feature>
<evidence type="ECO:0000256" key="7">
    <source>
        <dbReference type="SAM" id="Phobius"/>
    </source>
</evidence>
<dbReference type="EMBL" id="JARGDH010000002">
    <property type="protein sequence ID" value="KAL0277816.1"/>
    <property type="molecule type" value="Genomic_DNA"/>
</dbReference>
<dbReference type="AlphaFoldDB" id="A0AAW2I7B2"/>
<evidence type="ECO:0000259" key="8">
    <source>
        <dbReference type="SMART" id="SM00423"/>
    </source>
</evidence>
<feature type="transmembrane region" description="Helical" evidence="7">
    <location>
        <begin position="6"/>
        <end position="22"/>
    </location>
</feature>
<keyword evidence="7" id="KW-0472">Membrane</keyword>
<keyword evidence="2 7" id="KW-0812">Transmembrane</keyword>
<evidence type="ECO:0000256" key="4">
    <source>
        <dbReference type="ARBA" id="ARBA00022989"/>
    </source>
</evidence>
<evidence type="ECO:0000256" key="5">
    <source>
        <dbReference type="ARBA" id="ARBA00023180"/>
    </source>
</evidence>
<name>A0AAW2I7B2_9NEOP</name>
<feature type="domain" description="PSI" evidence="8">
    <location>
        <begin position="411"/>
        <end position="454"/>
    </location>
</feature>
<organism evidence="9">
    <name type="scientific">Menopon gallinae</name>
    <name type="common">poultry shaft louse</name>
    <dbReference type="NCBI Taxonomy" id="328185"/>
    <lineage>
        <taxon>Eukaryota</taxon>
        <taxon>Metazoa</taxon>
        <taxon>Ecdysozoa</taxon>
        <taxon>Arthropoda</taxon>
        <taxon>Hexapoda</taxon>
        <taxon>Insecta</taxon>
        <taxon>Pterygota</taxon>
        <taxon>Neoptera</taxon>
        <taxon>Paraneoptera</taxon>
        <taxon>Psocodea</taxon>
        <taxon>Troctomorpha</taxon>
        <taxon>Phthiraptera</taxon>
        <taxon>Amblycera</taxon>
        <taxon>Menoponidae</taxon>
        <taxon>Menopon</taxon>
    </lineage>
</organism>
<reference evidence="9" key="1">
    <citation type="journal article" date="2024" name="Gigascience">
        <title>Chromosome-level genome of the poultry shaft louse Menopon gallinae provides insight into the host-switching and adaptive evolution of parasitic lice.</title>
        <authorList>
            <person name="Xu Y."/>
            <person name="Ma L."/>
            <person name="Liu S."/>
            <person name="Liang Y."/>
            <person name="Liu Q."/>
            <person name="He Z."/>
            <person name="Tian L."/>
            <person name="Duan Y."/>
            <person name="Cai W."/>
            <person name="Li H."/>
            <person name="Song F."/>
        </authorList>
    </citation>
    <scope>NUCLEOTIDE SEQUENCE</scope>
    <source>
        <strain evidence="9">Cailab_2023a</strain>
    </source>
</reference>
<feature type="region of interest" description="Disordered" evidence="6">
    <location>
        <begin position="58"/>
        <end position="121"/>
    </location>
</feature>
<feature type="region of interest" description="Disordered" evidence="6">
    <location>
        <begin position="147"/>
        <end position="172"/>
    </location>
</feature>
<evidence type="ECO:0000256" key="2">
    <source>
        <dbReference type="ARBA" id="ARBA00022692"/>
    </source>
</evidence>
<evidence type="ECO:0000256" key="3">
    <source>
        <dbReference type="ARBA" id="ARBA00022729"/>
    </source>
</evidence>
<dbReference type="PANTHER" id="PTHR13055">
    <property type="entry name" value="TUMOR ENDOTHELIAL MARKER 7 RELATED"/>
    <property type="match status" value="1"/>
</dbReference>
<keyword evidence="5" id="KW-0325">Glycoprotein</keyword>
<evidence type="ECO:0000313" key="9">
    <source>
        <dbReference type="EMBL" id="KAL0277816.1"/>
    </source>
</evidence>
<dbReference type="GO" id="GO:0016020">
    <property type="term" value="C:membrane"/>
    <property type="evidence" value="ECO:0007669"/>
    <property type="project" value="UniProtKB-SubCell"/>
</dbReference>
<dbReference type="SMART" id="SM00423">
    <property type="entry name" value="PSI"/>
    <property type="match status" value="1"/>
</dbReference>
<keyword evidence="3" id="KW-0732">Signal</keyword>
<keyword evidence="4 7" id="KW-1133">Transmembrane helix</keyword>
<evidence type="ECO:0000256" key="6">
    <source>
        <dbReference type="SAM" id="MobiDB-lite"/>
    </source>
</evidence>
<comment type="subcellular location">
    <subcellularLocation>
        <location evidence="1">Membrane</location>
        <topology evidence="1">Single-pass type I membrane protein</topology>
    </subcellularLocation>
</comment>
<sequence>MACRSFYFNVFYILFIFHSILAERISESDEHFISYFDGVPDSSTYHFVTLTRTVRQTPLEKKNEAPVADKGKTTKKPTAMEVKSTTTAADSEQKSKTTVNKKDSLSAKIVPSTPPSDVQNPVHHEEHEHEAALETGHAIETFVNTTNESPSASVSPKNTTEPPLTNITVPDDTEDSKLLDVDWNDGDLNQTLKDHNITVQKEDHHLYYNSSITSDSETFHHYWVELDKLKDVKDVLSKSFRKATPVKLSFDFPFYGHLVRKIIIATGGFLYTGDYVHSWLSVTQYIAPLMAHFDTGHLNSSSIKYVDNGTSFTVQWENVVLQDKPDEGNFTFQCTLFKNGDIVFVYKYIPNSIDKLISAHHSVKVGVSDAYVIDRTIFFVRRKTIYEYHRVNIEREQIRNQTVILLNALDTCLDKKDCHSCVTEIPNFECNWCMNRCSNGMDRYRQDWLAKGCKSKKRKTAQECLAEEVNEYGPRIPLNKMNMGIAGIMGILFVICLALGIGVWLFYAYRNPHTPAGQFLIRYRPSQWSWNRREARYTAATIHM</sequence>
<evidence type="ECO:0000256" key="1">
    <source>
        <dbReference type="ARBA" id="ARBA00004479"/>
    </source>
</evidence>
<accession>A0AAW2I7B2</accession>
<dbReference type="InterPro" id="IPR016201">
    <property type="entry name" value="PSI"/>
</dbReference>
<proteinExistence type="predicted"/>
<feature type="transmembrane region" description="Helical" evidence="7">
    <location>
        <begin position="485"/>
        <end position="507"/>
    </location>
</feature>
<protein>
    <recommendedName>
        <fullName evidence="8">PSI domain-containing protein</fullName>
    </recommendedName>
</protein>
<gene>
    <name evidence="9" type="ORF">PYX00_004968</name>
</gene>
<feature type="compositionally biased region" description="Polar residues" evidence="6">
    <location>
        <begin position="147"/>
        <end position="168"/>
    </location>
</feature>
<comment type="caution">
    <text evidence="9">The sequence shown here is derived from an EMBL/GenBank/DDBJ whole genome shotgun (WGS) entry which is preliminary data.</text>
</comment>
<dbReference type="InterPro" id="IPR031152">
    <property type="entry name" value="PLXDC"/>
</dbReference>
<dbReference type="PANTHER" id="PTHR13055:SF12">
    <property type="entry name" value="LD40707P"/>
    <property type="match status" value="1"/>
</dbReference>